<dbReference type="AlphaFoldDB" id="A0A5N6Q0K7"/>
<reference evidence="2 3" key="1">
    <citation type="submission" date="2019-05" db="EMBL/GenBank/DDBJ databases">
        <title>Mikania micrantha, genome provides insights into the molecular mechanism of rapid growth.</title>
        <authorList>
            <person name="Liu B."/>
        </authorList>
    </citation>
    <scope>NUCLEOTIDE SEQUENCE [LARGE SCALE GENOMIC DNA]</scope>
    <source>
        <strain evidence="2">NLD-2019</strain>
        <tissue evidence="2">Leaf</tissue>
    </source>
</reference>
<name>A0A5N6Q0K7_9ASTR</name>
<keyword evidence="1" id="KW-0812">Transmembrane</keyword>
<evidence type="ECO:0000256" key="1">
    <source>
        <dbReference type="SAM" id="Phobius"/>
    </source>
</evidence>
<dbReference type="Proteomes" id="UP000326396">
    <property type="component" value="Linkage Group LG1"/>
</dbReference>
<feature type="transmembrane region" description="Helical" evidence="1">
    <location>
        <begin position="94"/>
        <end position="116"/>
    </location>
</feature>
<keyword evidence="3" id="KW-1185">Reference proteome</keyword>
<accession>A0A5N6Q0K7</accession>
<proteinExistence type="predicted"/>
<keyword evidence="1" id="KW-0472">Membrane</keyword>
<evidence type="ECO:0000313" key="2">
    <source>
        <dbReference type="EMBL" id="KAD7477230.1"/>
    </source>
</evidence>
<evidence type="ECO:0000313" key="3">
    <source>
        <dbReference type="Proteomes" id="UP000326396"/>
    </source>
</evidence>
<organism evidence="2 3">
    <name type="scientific">Mikania micrantha</name>
    <name type="common">bitter vine</name>
    <dbReference type="NCBI Taxonomy" id="192012"/>
    <lineage>
        <taxon>Eukaryota</taxon>
        <taxon>Viridiplantae</taxon>
        <taxon>Streptophyta</taxon>
        <taxon>Embryophyta</taxon>
        <taxon>Tracheophyta</taxon>
        <taxon>Spermatophyta</taxon>
        <taxon>Magnoliopsida</taxon>
        <taxon>eudicotyledons</taxon>
        <taxon>Gunneridae</taxon>
        <taxon>Pentapetalae</taxon>
        <taxon>asterids</taxon>
        <taxon>campanulids</taxon>
        <taxon>Asterales</taxon>
        <taxon>Asteraceae</taxon>
        <taxon>Asteroideae</taxon>
        <taxon>Heliantheae alliance</taxon>
        <taxon>Eupatorieae</taxon>
        <taxon>Mikania</taxon>
    </lineage>
</organism>
<sequence>MENLNQISAHTDFISPILKQEDERRRRLILPSLLLNLCYRKENNWLHIQNFEFLDLSVKRFASFQSNTHSSPMISQKLTATATPLRCYARNWSFMYAVMYVSVGYVYEVLYVCVYVREWG</sequence>
<gene>
    <name evidence="2" type="ORF">E3N88_00366</name>
</gene>
<protein>
    <submittedName>
        <fullName evidence="2">Uncharacterized protein</fullName>
    </submittedName>
</protein>
<comment type="caution">
    <text evidence="2">The sequence shown here is derived from an EMBL/GenBank/DDBJ whole genome shotgun (WGS) entry which is preliminary data.</text>
</comment>
<keyword evidence="1" id="KW-1133">Transmembrane helix</keyword>
<dbReference type="EMBL" id="SZYD01000001">
    <property type="protein sequence ID" value="KAD7477230.1"/>
    <property type="molecule type" value="Genomic_DNA"/>
</dbReference>